<feature type="transmembrane region" description="Helical" evidence="6">
    <location>
        <begin position="44"/>
        <end position="65"/>
    </location>
</feature>
<keyword evidence="4 6" id="KW-1133">Transmembrane helix</keyword>
<dbReference type="GO" id="GO:0016020">
    <property type="term" value="C:membrane"/>
    <property type="evidence" value="ECO:0007669"/>
    <property type="project" value="UniProtKB-SubCell"/>
</dbReference>
<organism evidence="7 8">
    <name type="scientific">Sphaerotilus hippei</name>
    <dbReference type="NCBI Taxonomy" id="744406"/>
    <lineage>
        <taxon>Bacteria</taxon>
        <taxon>Pseudomonadati</taxon>
        <taxon>Pseudomonadota</taxon>
        <taxon>Betaproteobacteria</taxon>
        <taxon>Burkholderiales</taxon>
        <taxon>Sphaerotilaceae</taxon>
        <taxon>Sphaerotilus</taxon>
    </lineage>
</organism>
<feature type="transmembrane region" description="Helical" evidence="6">
    <location>
        <begin position="139"/>
        <end position="161"/>
    </location>
</feature>
<evidence type="ECO:0000313" key="7">
    <source>
        <dbReference type="EMBL" id="PXW94935.1"/>
    </source>
</evidence>
<dbReference type="InterPro" id="IPR000537">
    <property type="entry name" value="UbiA_prenyltransferase"/>
</dbReference>
<dbReference type="Pfam" id="PF01040">
    <property type="entry name" value="UbiA"/>
    <property type="match status" value="1"/>
</dbReference>
<dbReference type="CDD" id="cd13963">
    <property type="entry name" value="PT_UbiA_2"/>
    <property type="match status" value="1"/>
</dbReference>
<dbReference type="NCBIfam" id="NF008978">
    <property type="entry name" value="PRK12324.1-4"/>
    <property type="match status" value="1"/>
</dbReference>
<dbReference type="NCBIfam" id="NF008977">
    <property type="entry name" value="PRK12324.1-2"/>
    <property type="match status" value="1"/>
</dbReference>
<evidence type="ECO:0000256" key="2">
    <source>
        <dbReference type="ARBA" id="ARBA00022475"/>
    </source>
</evidence>
<keyword evidence="3 6" id="KW-0812">Transmembrane</keyword>
<dbReference type="RefSeq" id="WP_110401190.1">
    <property type="nucleotide sequence ID" value="NZ_QJJS01000011.1"/>
</dbReference>
<feature type="transmembrane region" description="Helical" evidence="6">
    <location>
        <begin position="100"/>
        <end position="127"/>
    </location>
</feature>
<dbReference type="GO" id="GO:0016765">
    <property type="term" value="F:transferase activity, transferring alkyl or aryl (other than methyl) groups"/>
    <property type="evidence" value="ECO:0007669"/>
    <property type="project" value="InterPro"/>
</dbReference>
<proteinExistence type="predicted"/>
<dbReference type="OrthoDB" id="9803632at2"/>
<keyword evidence="5 6" id="KW-0472">Membrane</keyword>
<keyword evidence="8" id="KW-1185">Reference proteome</keyword>
<dbReference type="EMBL" id="QJJS01000011">
    <property type="protein sequence ID" value="PXW94935.1"/>
    <property type="molecule type" value="Genomic_DNA"/>
</dbReference>
<feature type="transmembrane region" description="Helical" evidence="6">
    <location>
        <begin position="167"/>
        <end position="183"/>
    </location>
</feature>
<dbReference type="Gene3D" id="1.10.357.140">
    <property type="entry name" value="UbiA prenyltransferase"/>
    <property type="match status" value="1"/>
</dbReference>
<comment type="caution">
    <text evidence="7">The sequence shown here is derived from an EMBL/GenBank/DDBJ whole genome shotgun (WGS) entry which is preliminary data.</text>
</comment>
<sequence>MQATRPSIGIYPAALALLRPHQWVKNGFVLLGLIFAHQWHDASLVQSVGLVFIAFCAMASAVYVYNDLIDVEADRHHPGKCHRPIASGAIQPVVARALGLALAATALLAAGAASLTALALVTCYAVMNIAYTHRLKHMVIVDVFVISAGFMLRILIGTLGVGIPPSSWLLLCGMMITLFLGFAKRKAELLVCEASGTPARRVLAHYRPEVLDQLLAMTGGCSVLAYALYTVSPETVALHGTDRLIYTVPFLLYGICRYLFLLHGKGHGQDTARDLFSDCHLVLMLPLWLVTTLLIIA</sequence>
<reference evidence="7 8" key="1">
    <citation type="submission" date="2018-05" db="EMBL/GenBank/DDBJ databases">
        <title>Genomic Encyclopedia of Type Strains, Phase IV (KMG-IV): sequencing the most valuable type-strain genomes for metagenomic binning, comparative biology and taxonomic classification.</title>
        <authorList>
            <person name="Goeker M."/>
        </authorList>
    </citation>
    <scope>NUCLEOTIDE SEQUENCE [LARGE SCALE GENOMIC DNA]</scope>
    <source>
        <strain evidence="7 8">DSM 566</strain>
    </source>
</reference>
<comment type="subcellular location">
    <subcellularLocation>
        <location evidence="1">Membrane</location>
        <topology evidence="1">Multi-pass membrane protein</topology>
    </subcellularLocation>
</comment>
<dbReference type="InterPro" id="IPR044878">
    <property type="entry name" value="UbiA_sf"/>
</dbReference>
<feature type="transmembrane region" description="Helical" evidence="6">
    <location>
        <begin position="210"/>
        <end position="232"/>
    </location>
</feature>
<evidence type="ECO:0000313" key="8">
    <source>
        <dbReference type="Proteomes" id="UP000247811"/>
    </source>
</evidence>
<dbReference type="PANTHER" id="PTHR42723:SF1">
    <property type="entry name" value="CHLOROPHYLL SYNTHASE, CHLOROPLASTIC"/>
    <property type="match status" value="1"/>
</dbReference>
<feature type="transmembrane region" description="Helical" evidence="6">
    <location>
        <begin position="244"/>
        <end position="263"/>
    </location>
</feature>
<dbReference type="AlphaFoldDB" id="A0A318H0S2"/>
<evidence type="ECO:0000256" key="1">
    <source>
        <dbReference type="ARBA" id="ARBA00004141"/>
    </source>
</evidence>
<evidence type="ECO:0000256" key="4">
    <source>
        <dbReference type="ARBA" id="ARBA00022989"/>
    </source>
</evidence>
<dbReference type="InterPro" id="IPR050475">
    <property type="entry name" value="Prenyltransferase_related"/>
</dbReference>
<evidence type="ECO:0000256" key="6">
    <source>
        <dbReference type="SAM" id="Phobius"/>
    </source>
</evidence>
<keyword evidence="2" id="KW-1003">Cell membrane</keyword>
<name>A0A318H0S2_9BURK</name>
<accession>A0A318H0S2</accession>
<feature type="transmembrane region" description="Helical" evidence="6">
    <location>
        <begin position="275"/>
        <end position="296"/>
    </location>
</feature>
<keyword evidence="7" id="KW-0808">Transferase</keyword>
<dbReference type="PANTHER" id="PTHR42723">
    <property type="entry name" value="CHLOROPHYLL SYNTHASE"/>
    <property type="match status" value="1"/>
</dbReference>
<protein>
    <submittedName>
        <fullName evidence="7">4-hydroxybenzoate polyprenyltransferase</fullName>
    </submittedName>
</protein>
<evidence type="ECO:0000256" key="3">
    <source>
        <dbReference type="ARBA" id="ARBA00022692"/>
    </source>
</evidence>
<evidence type="ECO:0000256" key="5">
    <source>
        <dbReference type="ARBA" id="ARBA00023136"/>
    </source>
</evidence>
<gene>
    <name evidence="7" type="ORF">C7444_11117</name>
</gene>
<dbReference type="Proteomes" id="UP000247811">
    <property type="component" value="Unassembled WGS sequence"/>
</dbReference>